<feature type="non-terminal residue" evidence="3">
    <location>
        <position position="240"/>
    </location>
</feature>
<comment type="caution">
    <text evidence="3">The sequence shown here is derived from an EMBL/GenBank/DDBJ whole genome shotgun (WGS) entry which is preliminary data.</text>
</comment>
<evidence type="ECO:0000256" key="1">
    <source>
        <dbReference type="SAM" id="MobiDB-lite"/>
    </source>
</evidence>
<feature type="domain" description="Protein kinase" evidence="2">
    <location>
        <begin position="1"/>
        <end position="184"/>
    </location>
</feature>
<dbReference type="InterPro" id="IPR011009">
    <property type="entry name" value="Kinase-like_dom_sf"/>
</dbReference>
<dbReference type="InterPro" id="IPR000719">
    <property type="entry name" value="Prot_kinase_dom"/>
</dbReference>
<dbReference type="InterPro" id="IPR001245">
    <property type="entry name" value="Ser-Thr/Tyr_kinase_cat_dom"/>
</dbReference>
<organism evidence="3 4">
    <name type="scientific">Prorocentrum cordatum</name>
    <dbReference type="NCBI Taxonomy" id="2364126"/>
    <lineage>
        <taxon>Eukaryota</taxon>
        <taxon>Sar</taxon>
        <taxon>Alveolata</taxon>
        <taxon>Dinophyceae</taxon>
        <taxon>Prorocentrales</taxon>
        <taxon>Prorocentraceae</taxon>
        <taxon>Prorocentrum</taxon>
    </lineage>
</organism>
<feature type="compositionally biased region" description="Pro residues" evidence="1">
    <location>
        <begin position="231"/>
        <end position="240"/>
    </location>
</feature>
<accession>A0ABN9SZS8</accession>
<dbReference type="EMBL" id="CAUYUJ010014199">
    <property type="protein sequence ID" value="CAK0838121.1"/>
    <property type="molecule type" value="Genomic_DNA"/>
</dbReference>
<evidence type="ECO:0000313" key="3">
    <source>
        <dbReference type="EMBL" id="CAK0838121.1"/>
    </source>
</evidence>
<evidence type="ECO:0000313" key="4">
    <source>
        <dbReference type="Proteomes" id="UP001189429"/>
    </source>
</evidence>
<feature type="region of interest" description="Disordered" evidence="1">
    <location>
        <begin position="171"/>
        <end position="240"/>
    </location>
</feature>
<dbReference type="Pfam" id="PF07714">
    <property type="entry name" value="PK_Tyr_Ser-Thr"/>
    <property type="match status" value="1"/>
</dbReference>
<dbReference type="Proteomes" id="UP001189429">
    <property type="component" value="Unassembled WGS sequence"/>
</dbReference>
<dbReference type="PROSITE" id="PS50011">
    <property type="entry name" value="PROTEIN_KINASE_DOM"/>
    <property type="match status" value="1"/>
</dbReference>
<reference evidence="3" key="1">
    <citation type="submission" date="2023-10" db="EMBL/GenBank/DDBJ databases">
        <authorList>
            <person name="Chen Y."/>
            <person name="Shah S."/>
            <person name="Dougan E. K."/>
            <person name="Thang M."/>
            <person name="Chan C."/>
        </authorList>
    </citation>
    <scope>NUCLEOTIDE SEQUENCE [LARGE SCALE GENOMIC DNA]</scope>
</reference>
<keyword evidence="4" id="KW-1185">Reference proteome</keyword>
<dbReference type="Gene3D" id="1.10.510.10">
    <property type="entry name" value="Transferase(Phosphotransferase) domain 1"/>
    <property type="match status" value="1"/>
</dbReference>
<proteinExistence type="predicted"/>
<evidence type="ECO:0000259" key="2">
    <source>
        <dbReference type="PROSITE" id="PS50011"/>
    </source>
</evidence>
<name>A0ABN9SZS8_9DINO</name>
<sequence length="240" mass="25938">MGWGRDPGQKPPLDAQERAAILRQCTEAVAYLASFDLIHRDIRGPNIMVHGRGAKLTVRVIDLGHTIISEEGQEKNKSAVVKCNWKESEGRHFDWAPVEVKHKSSSNFSQPVHAFDVFSLAMLALQLEIGTIAATRRLLEQSRTAGVLALPGSCGNLGIPAAMLERMLGEASQRPAPEGLQPALPASDGQREGKGSAASPPPPPRPGRGRRPGGGAEGHAERRRPGRPREPWPQPEPAHQ</sequence>
<dbReference type="SUPFAM" id="SSF56112">
    <property type="entry name" value="Protein kinase-like (PK-like)"/>
    <property type="match status" value="1"/>
</dbReference>
<protein>
    <recommendedName>
        <fullName evidence="2">Protein kinase domain-containing protein</fullName>
    </recommendedName>
</protein>
<gene>
    <name evidence="3" type="ORF">PCOR1329_LOCUS34146</name>
</gene>